<evidence type="ECO:0000313" key="1">
    <source>
        <dbReference type="EMBL" id="NVI09265.1"/>
    </source>
</evidence>
<sequence>MTTLTIHDLPRVDLLDRNGMHAIRGGLALSSVLAPTEPCRLAIPTDPCRSVIPTEPCTSFAG</sequence>
<keyword evidence="2" id="KW-1185">Reference proteome</keyword>
<dbReference type="EMBL" id="VOMC01000072">
    <property type="protein sequence ID" value="NVI09265.1"/>
    <property type="molecule type" value="Genomic_DNA"/>
</dbReference>
<accession>A0ABX2NYM7</accession>
<organism evidence="1 2">
    <name type="scientific">Paraburkholderia youngii</name>
    <dbReference type="NCBI Taxonomy" id="2782701"/>
    <lineage>
        <taxon>Bacteria</taxon>
        <taxon>Pseudomonadati</taxon>
        <taxon>Pseudomonadota</taxon>
        <taxon>Betaproteobacteria</taxon>
        <taxon>Burkholderiales</taxon>
        <taxon>Burkholderiaceae</taxon>
        <taxon>Paraburkholderia</taxon>
    </lineage>
</organism>
<protein>
    <submittedName>
        <fullName evidence="1">Uncharacterized protein</fullName>
    </submittedName>
</protein>
<reference evidence="1 2" key="1">
    <citation type="submission" date="2019-08" db="EMBL/GenBank/DDBJ databases">
        <title>Paraburkholderia simonii sp. nov. and P. youngii sp. nov. Brazilian and Mexican Mimosa-associated rhizobia.</title>
        <authorList>
            <person name="Mavima L."/>
            <person name="Beukes C.W."/>
            <person name="Palmer M."/>
            <person name="De Meyer S.E."/>
            <person name="James E.K."/>
            <person name="Maluk M."/>
            <person name="Avontuur J.R."/>
            <person name="Chan W.Y."/>
            <person name="Venter S.N."/>
            <person name="Steenkamp E.T."/>
        </authorList>
    </citation>
    <scope>NUCLEOTIDE SEQUENCE [LARGE SCALE GENOMIC DNA]</scope>
    <source>
        <strain evidence="1 2">JPY454</strain>
    </source>
</reference>
<proteinExistence type="predicted"/>
<name>A0ABX2NYM7_9BURK</name>
<comment type="caution">
    <text evidence="1">The sequence shown here is derived from an EMBL/GenBank/DDBJ whole genome shotgun (WGS) entry which is preliminary data.</text>
</comment>
<evidence type="ECO:0000313" key="2">
    <source>
        <dbReference type="Proteomes" id="UP000821598"/>
    </source>
</evidence>
<dbReference type="Proteomes" id="UP000821598">
    <property type="component" value="Unassembled WGS sequence"/>
</dbReference>
<gene>
    <name evidence="1" type="ORF">FSB64_37450</name>
</gene>